<dbReference type="PROSITE" id="PS01124">
    <property type="entry name" value="HTH_ARAC_FAMILY_2"/>
    <property type="match status" value="1"/>
</dbReference>
<dbReference type="GO" id="GO:0043565">
    <property type="term" value="F:sequence-specific DNA binding"/>
    <property type="evidence" value="ECO:0007669"/>
    <property type="project" value="InterPro"/>
</dbReference>
<evidence type="ECO:0000259" key="5">
    <source>
        <dbReference type="PROSITE" id="PS01124"/>
    </source>
</evidence>
<feature type="domain" description="HTH araC/xylS-type" evidence="5">
    <location>
        <begin position="177"/>
        <end position="274"/>
    </location>
</feature>
<dbReference type="InterPro" id="IPR011051">
    <property type="entry name" value="RmlC_Cupin_sf"/>
</dbReference>
<dbReference type="PANTHER" id="PTHR11019">
    <property type="entry name" value="HTH-TYPE TRANSCRIPTIONAL REGULATOR NIMR"/>
    <property type="match status" value="1"/>
</dbReference>
<proteinExistence type="predicted"/>
<dbReference type="InterPro" id="IPR009057">
    <property type="entry name" value="Homeodomain-like_sf"/>
</dbReference>
<dbReference type="PANTHER" id="PTHR11019:SF159">
    <property type="entry name" value="TRANSCRIPTIONAL REGULATOR-RELATED"/>
    <property type="match status" value="1"/>
</dbReference>
<keyword evidence="1" id="KW-0678">Repressor</keyword>
<reference evidence="6 7" key="1">
    <citation type="submission" date="2019-03" db="EMBL/GenBank/DDBJ databases">
        <title>Genomic Encyclopedia of Type Strains, Phase III (KMG-III): the genomes of soil and plant-associated and newly described type strains.</title>
        <authorList>
            <person name="Whitman W."/>
        </authorList>
    </citation>
    <scope>NUCLEOTIDE SEQUENCE [LARGE SCALE GENOMIC DNA]</scope>
    <source>
        <strain evidence="6 7">CECT 8976</strain>
    </source>
</reference>
<dbReference type="Proteomes" id="UP000295611">
    <property type="component" value="Unassembled WGS sequence"/>
</dbReference>
<keyword evidence="3" id="KW-0238">DNA-binding</keyword>
<dbReference type="SUPFAM" id="SSF51182">
    <property type="entry name" value="RmlC-like cupins"/>
    <property type="match status" value="1"/>
</dbReference>
<evidence type="ECO:0000256" key="4">
    <source>
        <dbReference type="ARBA" id="ARBA00023163"/>
    </source>
</evidence>
<evidence type="ECO:0000256" key="2">
    <source>
        <dbReference type="ARBA" id="ARBA00023015"/>
    </source>
</evidence>
<dbReference type="GO" id="GO:0003700">
    <property type="term" value="F:DNA-binding transcription factor activity"/>
    <property type="evidence" value="ECO:0007669"/>
    <property type="project" value="InterPro"/>
</dbReference>
<dbReference type="AlphaFoldDB" id="A0A4R7AYX2"/>
<dbReference type="OrthoDB" id="2536004at2"/>
<gene>
    <name evidence="6" type="ORF">DFP86_1173</name>
</gene>
<protein>
    <submittedName>
        <fullName evidence="6">AraC family transcriptional regulator</fullName>
    </submittedName>
</protein>
<dbReference type="SUPFAM" id="SSF46689">
    <property type="entry name" value="Homeodomain-like"/>
    <property type="match status" value="1"/>
</dbReference>
<comment type="caution">
    <text evidence="6">The sequence shown here is derived from an EMBL/GenBank/DDBJ whole genome shotgun (WGS) entry which is preliminary data.</text>
</comment>
<dbReference type="InterPro" id="IPR018060">
    <property type="entry name" value="HTH_AraC"/>
</dbReference>
<sequence length="275" mass="30598">MAVTKMASPLHIIAMNLNHLVELSLPNYASLPRPVMMRIEMRPENSVVRPHRHTWAQFLYCSSGVMSVTTEIGSYVMTPDMGLWIPPNIEHSVEMVQQIQQESLYVGGSAGVRLAGRGGVVNMTVLVRELIHEAGSYPVEYDEGGEQGRLIAVLLDQLGRLPPRDVLLPFPQDVRLKAICRQLIEDPSCERSLDEWAERAAASSRTLSRLFEAETGMGFRAWRQRLRLQRAMMRLGEGAAVSLVATEVGYTSASAFIVAFKRFFGFPPGMVGQRA</sequence>
<dbReference type="Gene3D" id="1.10.10.60">
    <property type="entry name" value="Homeodomain-like"/>
    <property type="match status" value="2"/>
</dbReference>
<dbReference type="Pfam" id="PF12833">
    <property type="entry name" value="HTH_18"/>
    <property type="match status" value="1"/>
</dbReference>
<evidence type="ECO:0000256" key="3">
    <source>
        <dbReference type="ARBA" id="ARBA00023125"/>
    </source>
</evidence>
<dbReference type="Pfam" id="PF02311">
    <property type="entry name" value="AraC_binding"/>
    <property type="match status" value="1"/>
</dbReference>
<dbReference type="EMBL" id="SNZP01000017">
    <property type="protein sequence ID" value="TDR71996.1"/>
    <property type="molecule type" value="Genomic_DNA"/>
</dbReference>
<dbReference type="Gene3D" id="2.60.120.10">
    <property type="entry name" value="Jelly Rolls"/>
    <property type="match status" value="1"/>
</dbReference>
<name>A0A4R7AYX2_9NEIS</name>
<keyword evidence="4" id="KW-0804">Transcription</keyword>
<dbReference type="CDD" id="cd06124">
    <property type="entry name" value="cupin_NimR-like_N"/>
    <property type="match status" value="1"/>
</dbReference>
<evidence type="ECO:0000313" key="6">
    <source>
        <dbReference type="EMBL" id="TDR71996.1"/>
    </source>
</evidence>
<evidence type="ECO:0000313" key="7">
    <source>
        <dbReference type="Proteomes" id="UP000295611"/>
    </source>
</evidence>
<evidence type="ECO:0000256" key="1">
    <source>
        <dbReference type="ARBA" id="ARBA00022491"/>
    </source>
</evidence>
<keyword evidence="2" id="KW-0805">Transcription regulation</keyword>
<dbReference type="InterPro" id="IPR014710">
    <property type="entry name" value="RmlC-like_jellyroll"/>
</dbReference>
<accession>A0A4R7AYX2</accession>
<dbReference type="FunFam" id="1.10.10.60:FF:000132">
    <property type="entry name" value="AraC family transcriptional regulator"/>
    <property type="match status" value="1"/>
</dbReference>
<organism evidence="6 7">
    <name type="scientific">Paludibacterium purpuratum</name>
    <dbReference type="NCBI Taxonomy" id="1144873"/>
    <lineage>
        <taxon>Bacteria</taxon>
        <taxon>Pseudomonadati</taxon>
        <taxon>Pseudomonadota</taxon>
        <taxon>Betaproteobacteria</taxon>
        <taxon>Neisseriales</taxon>
        <taxon>Chromobacteriaceae</taxon>
        <taxon>Paludibacterium</taxon>
    </lineage>
</organism>
<keyword evidence="7" id="KW-1185">Reference proteome</keyword>
<dbReference type="InterPro" id="IPR003313">
    <property type="entry name" value="AraC-bd"/>
</dbReference>
<dbReference type="SMART" id="SM00342">
    <property type="entry name" value="HTH_ARAC"/>
    <property type="match status" value="1"/>
</dbReference>